<organism evidence="1 2">
    <name type="scientific">Mycobacterium lacus</name>
    <dbReference type="NCBI Taxonomy" id="169765"/>
    <lineage>
        <taxon>Bacteria</taxon>
        <taxon>Bacillati</taxon>
        <taxon>Actinomycetota</taxon>
        <taxon>Actinomycetes</taxon>
        <taxon>Mycobacteriales</taxon>
        <taxon>Mycobacteriaceae</taxon>
        <taxon>Mycobacterium</taxon>
    </lineage>
</organism>
<evidence type="ECO:0000313" key="1">
    <source>
        <dbReference type="EMBL" id="BBX97791.1"/>
    </source>
</evidence>
<reference evidence="1 2" key="1">
    <citation type="journal article" date="2019" name="Emerg. Microbes Infect.">
        <title>Comprehensive subspecies identification of 175 nontuberculous mycobacteria species based on 7547 genomic profiles.</title>
        <authorList>
            <person name="Matsumoto Y."/>
            <person name="Kinjo T."/>
            <person name="Motooka D."/>
            <person name="Nabeya D."/>
            <person name="Jung N."/>
            <person name="Uechi K."/>
            <person name="Horii T."/>
            <person name="Iida T."/>
            <person name="Fujita J."/>
            <person name="Nakamura S."/>
        </authorList>
    </citation>
    <scope>NUCLEOTIDE SEQUENCE [LARGE SCALE GENOMIC DNA]</scope>
    <source>
        <strain evidence="1 2">JCM 15657</strain>
    </source>
</reference>
<accession>A0A7I7NPV7</accession>
<dbReference type="Proteomes" id="UP000466396">
    <property type="component" value="Chromosome"/>
</dbReference>
<dbReference type="KEGG" id="mlj:MLAC_30850"/>
<protein>
    <submittedName>
        <fullName evidence="1">Uncharacterized protein</fullName>
    </submittedName>
</protein>
<dbReference type="AlphaFoldDB" id="A0A7I7NPV7"/>
<evidence type="ECO:0000313" key="2">
    <source>
        <dbReference type="Proteomes" id="UP000466396"/>
    </source>
</evidence>
<sequence>MPISVAEKKTLAQRADALGDVTHGHGSTGIDDVYAGGAGPPQFGFNRHHRRSRQTARHEVPHGAHAVAQRDVTDLAIINHDGVQAISAV</sequence>
<gene>
    <name evidence="1" type="ORF">MLAC_30850</name>
</gene>
<proteinExistence type="predicted"/>
<name>A0A7I7NPV7_9MYCO</name>
<keyword evidence="2" id="KW-1185">Reference proteome</keyword>
<dbReference type="EMBL" id="AP022581">
    <property type="protein sequence ID" value="BBX97791.1"/>
    <property type="molecule type" value="Genomic_DNA"/>
</dbReference>